<reference evidence="2" key="1">
    <citation type="journal article" date="2023" name="G3 (Bethesda)">
        <title>Whole genome assembly and annotation of the endangered Caribbean coral Acropora cervicornis.</title>
        <authorList>
            <person name="Selwyn J.D."/>
            <person name="Vollmer S.V."/>
        </authorList>
    </citation>
    <scope>NUCLEOTIDE SEQUENCE</scope>
    <source>
        <strain evidence="2">K2</strain>
    </source>
</reference>
<sequence length="184" mass="21432">MRCDKGTESAVIGVLQQYFRWQDDDEFAGSKSFFQGRSSGNQRIEAWWSKLREGGGGWWINLFKDLRDSGNFDETRLHKECLKFCFLPLLFQELYLVAELWNTHNIQAQKRLEVHGVYNSQNYLITVDVENVNVCKRLYTENCPDYADGIDESVQLIKPDYVAPAKAIDALRLYCEIIDVLKNY</sequence>
<proteinExistence type="predicted"/>
<dbReference type="Proteomes" id="UP001249851">
    <property type="component" value="Unassembled WGS sequence"/>
</dbReference>
<keyword evidence="3" id="KW-1185">Reference proteome</keyword>
<dbReference type="EMBL" id="JARQWQ010000008">
    <property type="protein sequence ID" value="KAK2570227.1"/>
    <property type="molecule type" value="Genomic_DNA"/>
</dbReference>
<gene>
    <name evidence="2" type="ORF">P5673_005006</name>
</gene>
<evidence type="ECO:0000313" key="3">
    <source>
        <dbReference type="Proteomes" id="UP001249851"/>
    </source>
</evidence>
<accession>A0AAD9VDQ5</accession>
<feature type="domain" description="Integrase core" evidence="1">
    <location>
        <begin position="2"/>
        <end position="115"/>
    </location>
</feature>
<organism evidence="2 3">
    <name type="scientific">Acropora cervicornis</name>
    <name type="common">Staghorn coral</name>
    <dbReference type="NCBI Taxonomy" id="6130"/>
    <lineage>
        <taxon>Eukaryota</taxon>
        <taxon>Metazoa</taxon>
        <taxon>Cnidaria</taxon>
        <taxon>Anthozoa</taxon>
        <taxon>Hexacorallia</taxon>
        <taxon>Scleractinia</taxon>
        <taxon>Astrocoeniina</taxon>
        <taxon>Acroporidae</taxon>
        <taxon>Acropora</taxon>
    </lineage>
</organism>
<dbReference type="Pfam" id="PF24764">
    <property type="entry name" value="rva_4"/>
    <property type="match status" value="1"/>
</dbReference>
<dbReference type="PANTHER" id="PTHR46791:SF13">
    <property type="entry name" value="CLR5 DOMAIN-CONTAINING PROTEIN"/>
    <property type="match status" value="1"/>
</dbReference>
<evidence type="ECO:0000259" key="1">
    <source>
        <dbReference type="Pfam" id="PF24764"/>
    </source>
</evidence>
<evidence type="ECO:0000313" key="2">
    <source>
        <dbReference type="EMBL" id="KAK2570227.1"/>
    </source>
</evidence>
<comment type="caution">
    <text evidence="2">The sequence shown here is derived from an EMBL/GenBank/DDBJ whole genome shotgun (WGS) entry which is preliminary data.</text>
</comment>
<dbReference type="InterPro" id="IPR058913">
    <property type="entry name" value="Integrase_dom_put"/>
</dbReference>
<dbReference type="PANTHER" id="PTHR46791">
    <property type="entry name" value="EXPRESSED PROTEIN"/>
    <property type="match status" value="1"/>
</dbReference>
<protein>
    <recommendedName>
        <fullName evidence="1">Integrase core domain-containing protein</fullName>
    </recommendedName>
</protein>
<dbReference type="AlphaFoldDB" id="A0AAD9VDQ5"/>
<reference evidence="2" key="2">
    <citation type="journal article" date="2023" name="Science">
        <title>Genomic signatures of disease resistance in endangered staghorn corals.</title>
        <authorList>
            <person name="Vollmer S.V."/>
            <person name="Selwyn J.D."/>
            <person name="Despard B.A."/>
            <person name="Roesel C.L."/>
        </authorList>
    </citation>
    <scope>NUCLEOTIDE SEQUENCE</scope>
    <source>
        <strain evidence="2">K2</strain>
    </source>
</reference>
<name>A0AAD9VDQ5_ACRCE</name>